<evidence type="ECO:0000256" key="2">
    <source>
        <dbReference type="SAM" id="Coils"/>
    </source>
</evidence>
<dbReference type="PROSITE" id="PS51123">
    <property type="entry name" value="OMPA_2"/>
    <property type="match status" value="1"/>
</dbReference>
<dbReference type="AlphaFoldDB" id="A0A286DLV1"/>
<reference evidence="7" key="1">
    <citation type="submission" date="2017-09" db="EMBL/GenBank/DDBJ databases">
        <authorList>
            <person name="Varghese N."/>
            <person name="Submissions S."/>
        </authorList>
    </citation>
    <scope>NUCLEOTIDE SEQUENCE [LARGE SCALE GENOMIC DNA]</scope>
    <source>
        <strain evidence="7">JKS000234</strain>
    </source>
</reference>
<organism evidence="6 7">
    <name type="scientific">Candidatus Pantoea floridensis</name>
    <dbReference type="NCBI Taxonomy" id="1938870"/>
    <lineage>
        <taxon>Bacteria</taxon>
        <taxon>Pseudomonadati</taxon>
        <taxon>Pseudomonadota</taxon>
        <taxon>Gammaproteobacteria</taxon>
        <taxon>Enterobacterales</taxon>
        <taxon>Erwiniaceae</taxon>
        <taxon>Pantoea</taxon>
    </lineage>
</organism>
<evidence type="ECO:0000256" key="3">
    <source>
        <dbReference type="SAM" id="MobiDB-lite"/>
    </source>
</evidence>
<keyword evidence="4" id="KW-0812">Transmembrane</keyword>
<evidence type="ECO:0000313" key="7">
    <source>
        <dbReference type="Proteomes" id="UP000219271"/>
    </source>
</evidence>
<dbReference type="InterPro" id="IPR017732">
    <property type="entry name" value="T4/T6SS_DotU"/>
</dbReference>
<dbReference type="Pfam" id="PF00691">
    <property type="entry name" value="OmpA"/>
    <property type="match status" value="1"/>
</dbReference>
<dbReference type="SUPFAM" id="SSF103088">
    <property type="entry name" value="OmpA-like"/>
    <property type="match status" value="1"/>
</dbReference>
<dbReference type="InterPro" id="IPR050330">
    <property type="entry name" value="Bact_OuterMem_StrucFunc"/>
</dbReference>
<dbReference type="GO" id="GO:0016020">
    <property type="term" value="C:membrane"/>
    <property type="evidence" value="ECO:0007669"/>
    <property type="project" value="UniProtKB-UniRule"/>
</dbReference>
<gene>
    <name evidence="6" type="ORF">SAMN06273570_4367</name>
</gene>
<feature type="region of interest" description="Disordered" evidence="3">
    <location>
        <begin position="53"/>
        <end position="74"/>
    </location>
</feature>
<dbReference type="NCBIfam" id="TIGR03349">
    <property type="entry name" value="IV_VI_DotU"/>
    <property type="match status" value="1"/>
</dbReference>
<dbReference type="CDD" id="cd07185">
    <property type="entry name" value="OmpA_C-like"/>
    <property type="match status" value="1"/>
</dbReference>
<evidence type="ECO:0000259" key="5">
    <source>
        <dbReference type="PROSITE" id="PS51123"/>
    </source>
</evidence>
<dbReference type="EMBL" id="OCMY01000002">
    <property type="protein sequence ID" value="SOD59658.1"/>
    <property type="molecule type" value="Genomic_DNA"/>
</dbReference>
<dbReference type="PANTHER" id="PTHR30329:SF20">
    <property type="entry name" value="EXPORTED PROTEIN"/>
    <property type="match status" value="1"/>
</dbReference>
<dbReference type="InterPro" id="IPR036737">
    <property type="entry name" value="OmpA-like_sf"/>
</dbReference>
<dbReference type="OrthoDB" id="345640at2"/>
<dbReference type="Pfam" id="PF09850">
    <property type="entry name" value="DotU"/>
    <property type="match status" value="1"/>
</dbReference>
<name>A0A286DLV1_9GAMM</name>
<evidence type="ECO:0000256" key="1">
    <source>
        <dbReference type="PROSITE-ProRule" id="PRU00473"/>
    </source>
</evidence>
<dbReference type="PANTHER" id="PTHR30329">
    <property type="entry name" value="STATOR ELEMENT OF FLAGELLAR MOTOR COMPLEX"/>
    <property type="match status" value="1"/>
</dbReference>
<proteinExistence type="predicted"/>
<feature type="compositionally biased region" description="Low complexity" evidence="3">
    <location>
        <begin position="59"/>
        <end position="70"/>
    </location>
</feature>
<keyword evidence="2" id="KW-0175">Coiled coil</keyword>
<feature type="region of interest" description="Disordered" evidence="3">
    <location>
        <begin position="442"/>
        <end position="462"/>
    </location>
</feature>
<evidence type="ECO:0000313" key="6">
    <source>
        <dbReference type="EMBL" id="SOD59658.1"/>
    </source>
</evidence>
<dbReference type="Gene3D" id="3.30.1330.60">
    <property type="entry name" value="OmpA-like domain"/>
    <property type="match status" value="1"/>
</dbReference>
<evidence type="ECO:0000256" key="4">
    <source>
        <dbReference type="SAM" id="Phobius"/>
    </source>
</evidence>
<dbReference type="Proteomes" id="UP000219271">
    <property type="component" value="Unassembled WGS sequence"/>
</dbReference>
<feature type="domain" description="OmpA-like" evidence="5">
    <location>
        <begin position="352"/>
        <end position="477"/>
    </location>
</feature>
<keyword evidence="1 4" id="KW-0472">Membrane</keyword>
<dbReference type="InterPro" id="IPR006665">
    <property type="entry name" value="OmpA-like"/>
</dbReference>
<sequence length="497" mass="56305">MNDFERKIREALNLQRENDDTRQQNNALNLSHQASLLATTSLVGATMAGLKKTESSGNAHAHTPTHALAAEPSKESANADITSPFQTESTLLAARNVLSRPGQTYSEWANPLIKAAFPLILMVEQYKKSGQRHDDIQRAQWVREAQYFQQVLLQQGYTSEIINHLTYLLFTWIDETLNRNNTSAPLSLLVEYYQDAWGGEKCFDHLNQYWQSPQTHQDVLQFYDLILSLGFYGKYAMIERGPLLLADLRHQLDVLLYLNHPTQTLADAQSHRVVPKKRVITPLRLLMFGVLALSAIYAYASWRLHDDARTLRNAILAWTPPEPRRINIMSTLPQPLPEILQEGWLEVRKDPQGWLLIFTSDGAFATGKATLLPDFVNKRNIERLGAALAPWPGDLEVIGHTDSEPFRKNPTQSNLILSKERADTVANKLRSVMQTNSKYQRNIDATGKGDTDPLAENTTEAGRKRNRRVDILWKIGQRQDEATQQAVEDVRAAARNP</sequence>
<accession>A0A286DLV1</accession>
<feature type="coiled-coil region" evidence="2">
    <location>
        <begin position="4"/>
        <end position="31"/>
    </location>
</feature>
<keyword evidence="7" id="KW-1185">Reference proteome</keyword>
<dbReference type="NCBIfam" id="NF038228">
    <property type="entry name" value="IcmH_DotU_IVB"/>
    <property type="match status" value="1"/>
</dbReference>
<dbReference type="InterPro" id="IPR038522">
    <property type="entry name" value="T4/T6SS_DotU_sf"/>
</dbReference>
<protein>
    <submittedName>
        <fullName evidence="6">Type VI secretion system protein ImpK</fullName>
    </submittedName>
</protein>
<dbReference type="Gene3D" id="1.25.40.590">
    <property type="entry name" value="Type IV / VI secretion system, DotU"/>
    <property type="match status" value="1"/>
</dbReference>
<feature type="transmembrane region" description="Helical" evidence="4">
    <location>
        <begin position="285"/>
        <end position="302"/>
    </location>
</feature>
<keyword evidence="4" id="KW-1133">Transmembrane helix</keyword>
<dbReference type="RefSeq" id="WP_097097839.1">
    <property type="nucleotide sequence ID" value="NZ_OCMY01000002.1"/>
</dbReference>